<name>A0A9X5H7F0_9FIRM</name>
<feature type="transmembrane region" description="Helical" evidence="1">
    <location>
        <begin position="194"/>
        <end position="215"/>
    </location>
</feature>
<accession>A0A9X5H7F0</accession>
<dbReference type="OrthoDB" id="9799076at2"/>
<keyword evidence="1" id="KW-1133">Transmembrane helix</keyword>
<sequence>MKRLIKTVTFDLHKSMFRKTYLFQCVLIACVCMISQVDILRNMYMGFSMQGYDLIGVYNFIIHYDRFKILLLVIVASVYSGSFCREYHSNSLRYILQRSGIKFYVLSKYISILVSGLTAYIAGLICALMIWRTKIPFVEPGMAFFGTDQYFSFESLTPREHPFLWLTATAVLSALSMLLLCCAGFYISLYLKDIFIIICMPAVLYFCFTGLSSLFPELFFLPSYGNNVALISGHMWVNYGYKVCVSIREAFVRCAG</sequence>
<comment type="caution">
    <text evidence="2">The sequence shown here is derived from an EMBL/GenBank/DDBJ whole genome shotgun (WGS) entry which is preliminary data.</text>
</comment>
<organism evidence="2 3">
    <name type="scientific">Schaedlerella arabinosiphila</name>
    <dbReference type="NCBI Taxonomy" id="2044587"/>
    <lineage>
        <taxon>Bacteria</taxon>
        <taxon>Bacillati</taxon>
        <taxon>Bacillota</taxon>
        <taxon>Clostridia</taxon>
        <taxon>Lachnospirales</taxon>
        <taxon>Lachnospiraceae</taxon>
        <taxon>Schaedlerella</taxon>
    </lineage>
</organism>
<dbReference type="Proteomes" id="UP000474104">
    <property type="component" value="Unassembled WGS sequence"/>
</dbReference>
<dbReference type="AlphaFoldDB" id="A0A9X5H7F0"/>
<feature type="transmembrane region" description="Helical" evidence="1">
    <location>
        <begin position="21"/>
        <end position="40"/>
    </location>
</feature>
<feature type="transmembrane region" description="Helical" evidence="1">
    <location>
        <begin position="69"/>
        <end position="88"/>
    </location>
</feature>
<gene>
    <name evidence="2" type="ORF">FMM80_27035</name>
</gene>
<evidence type="ECO:0000313" key="3">
    <source>
        <dbReference type="Proteomes" id="UP000474104"/>
    </source>
</evidence>
<keyword evidence="1" id="KW-0472">Membrane</keyword>
<evidence type="ECO:0000256" key="1">
    <source>
        <dbReference type="SAM" id="Phobius"/>
    </source>
</evidence>
<dbReference type="EMBL" id="VIRB01000153">
    <property type="protein sequence ID" value="NDO72097.1"/>
    <property type="molecule type" value="Genomic_DNA"/>
</dbReference>
<proteinExistence type="predicted"/>
<keyword evidence="1" id="KW-0812">Transmembrane</keyword>
<feature type="transmembrane region" description="Helical" evidence="1">
    <location>
        <begin position="109"/>
        <end position="131"/>
    </location>
</feature>
<protein>
    <submittedName>
        <fullName evidence="2">Uncharacterized protein</fullName>
    </submittedName>
</protein>
<feature type="transmembrane region" description="Helical" evidence="1">
    <location>
        <begin position="163"/>
        <end position="187"/>
    </location>
</feature>
<evidence type="ECO:0000313" key="2">
    <source>
        <dbReference type="EMBL" id="NDO72097.1"/>
    </source>
</evidence>
<dbReference type="RefSeq" id="WP_004082061.1">
    <property type="nucleotide sequence ID" value="NZ_VIRB01000153.1"/>
</dbReference>
<dbReference type="PROSITE" id="PS51257">
    <property type="entry name" value="PROKAR_LIPOPROTEIN"/>
    <property type="match status" value="1"/>
</dbReference>
<reference evidence="2 3" key="1">
    <citation type="submission" date="2019-07" db="EMBL/GenBank/DDBJ databases">
        <title>Draft genome sequences of 15 bacterial species constituting the stable defined intestinal microbiota of the GM15 gnotobiotic mouse model.</title>
        <authorList>
            <person name="Elie C."/>
            <person name="Mathieu A."/>
            <person name="Saliou A."/>
            <person name="Darnaud M."/>
            <person name="Leulier F."/>
            <person name="Tamellini A."/>
        </authorList>
    </citation>
    <scope>NUCLEOTIDE SEQUENCE [LARGE SCALE GENOMIC DNA]</scope>
    <source>
        <strain evidence="3">ASF 502</strain>
    </source>
</reference>